<keyword evidence="1" id="KW-0732">Signal</keyword>
<feature type="signal peptide" evidence="1">
    <location>
        <begin position="1"/>
        <end position="21"/>
    </location>
</feature>
<organism evidence="2 3">
    <name type="scientific">Phyllotreta striolata</name>
    <name type="common">Striped flea beetle</name>
    <name type="synonym">Crioceris striolata</name>
    <dbReference type="NCBI Taxonomy" id="444603"/>
    <lineage>
        <taxon>Eukaryota</taxon>
        <taxon>Metazoa</taxon>
        <taxon>Ecdysozoa</taxon>
        <taxon>Arthropoda</taxon>
        <taxon>Hexapoda</taxon>
        <taxon>Insecta</taxon>
        <taxon>Pterygota</taxon>
        <taxon>Neoptera</taxon>
        <taxon>Endopterygota</taxon>
        <taxon>Coleoptera</taxon>
        <taxon>Polyphaga</taxon>
        <taxon>Cucujiformia</taxon>
        <taxon>Chrysomeloidea</taxon>
        <taxon>Chrysomelidae</taxon>
        <taxon>Galerucinae</taxon>
        <taxon>Alticini</taxon>
        <taxon>Phyllotreta</taxon>
    </lineage>
</organism>
<sequence length="236" mass="26539">MNGFELIFGVLVMVAAANSSAIPMWEYLSKQEKMSFLYSVFAKQVEHFCEESSLDNCNRQLLKYGLDKLKNLPEEYLDSMDPYQRGANQFIWDTMMAGHPSAGAIPAARSTTTAKPNSYEDDRFDDFEFGSTGSASAKIDNVAILPATRNILEQYGVKPRPWKVAGYSNGAYGKFQRHYPAPVDPMEEESYPEAPLTGPMVVRVHMDGTPVETNAPLPQDEDLRQYQMSQVRIPNF</sequence>
<reference evidence="2" key="1">
    <citation type="submission" date="2022-01" db="EMBL/GenBank/DDBJ databases">
        <authorList>
            <person name="King R."/>
        </authorList>
    </citation>
    <scope>NUCLEOTIDE SEQUENCE</scope>
</reference>
<dbReference type="EMBL" id="OU900107">
    <property type="protein sequence ID" value="CAG9857434.1"/>
    <property type="molecule type" value="Genomic_DNA"/>
</dbReference>
<dbReference type="OrthoDB" id="6359856at2759"/>
<feature type="chain" id="PRO_5040301917" description="Rhythmically expressed gene 5 protein" evidence="1">
    <location>
        <begin position="22"/>
        <end position="236"/>
    </location>
</feature>
<dbReference type="Proteomes" id="UP001153712">
    <property type="component" value="Chromosome 14"/>
</dbReference>
<accession>A0A9N9XPW4</accession>
<evidence type="ECO:0000256" key="1">
    <source>
        <dbReference type="SAM" id="SignalP"/>
    </source>
</evidence>
<keyword evidence="3" id="KW-1185">Reference proteome</keyword>
<evidence type="ECO:0000313" key="2">
    <source>
        <dbReference type="EMBL" id="CAG9857434.1"/>
    </source>
</evidence>
<name>A0A9N9XPW4_PHYSR</name>
<protein>
    <recommendedName>
        <fullName evidence="4">Rhythmically expressed gene 5 protein</fullName>
    </recommendedName>
</protein>
<evidence type="ECO:0008006" key="4">
    <source>
        <dbReference type="Google" id="ProtNLM"/>
    </source>
</evidence>
<evidence type="ECO:0000313" key="3">
    <source>
        <dbReference type="Proteomes" id="UP001153712"/>
    </source>
</evidence>
<dbReference type="AlphaFoldDB" id="A0A9N9XPW4"/>
<proteinExistence type="predicted"/>
<gene>
    <name evidence="2" type="ORF">PHYEVI_LOCUS3839</name>
</gene>